<feature type="chain" id="PRO_5009190687" evidence="1">
    <location>
        <begin position="23"/>
        <end position="106"/>
    </location>
</feature>
<protein>
    <submittedName>
        <fullName evidence="2">Uncharacterized protein</fullName>
    </submittedName>
</protein>
<organism evidence="2 3">
    <name type="scientific">Devosia insulae DS-56</name>
    <dbReference type="NCBI Taxonomy" id="1116389"/>
    <lineage>
        <taxon>Bacteria</taxon>
        <taxon>Pseudomonadati</taxon>
        <taxon>Pseudomonadota</taxon>
        <taxon>Alphaproteobacteria</taxon>
        <taxon>Hyphomicrobiales</taxon>
        <taxon>Devosiaceae</taxon>
        <taxon>Devosia</taxon>
    </lineage>
</organism>
<comment type="caution">
    <text evidence="2">The sequence shown here is derived from an EMBL/GenBank/DDBJ whole genome shotgun (WGS) entry which is preliminary data.</text>
</comment>
<reference evidence="2 3" key="1">
    <citation type="journal article" date="2015" name="Genome Announc.">
        <title>Genome Assemblies of Three Soil-Associated Devosia species: D. insulae, D. limi, and D. soli.</title>
        <authorList>
            <person name="Hassan Y.I."/>
            <person name="Lepp D."/>
            <person name="Zhou T."/>
        </authorList>
    </citation>
    <scope>NUCLEOTIDE SEQUENCE [LARGE SCALE GENOMIC DNA]</scope>
    <source>
        <strain evidence="2 3">DS-56</strain>
    </source>
</reference>
<evidence type="ECO:0000313" key="2">
    <source>
        <dbReference type="EMBL" id="OEO33074.1"/>
    </source>
</evidence>
<proteinExistence type="predicted"/>
<evidence type="ECO:0000313" key="3">
    <source>
        <dbReference type="Proteomes" id="UP000095463"/>
    </source>
</evidence>
<name>A0A1E5XWX2_9HYPH</name>
<gene>
    <name evidence="2" type="ORF">VW23_000690</name>
</gene>
<evidence type="ECO:0000256" key="1">
    <source>
        <dbReference type="SAM" id="SignalP"/>
    </source>
</evidence>
<dbReference type="RefSeq" id="WP_069907793.1">
    <property type="nucleotide sequence ID" value="NZ_LAJE02000035.1"/>
</dbReference>
<dbReference type="AlphaFoldDB" id="A0A1E5XWX2"/>
<accession>A0A1E5XWX2</accession>
<feature type="signal peptide" evidence="1">
    <location>
        <begin position="1"/>
        <end position="22"/>
    </location>
</feature>
<sequence length="106" mass="11445">MLRPLALAAVAATLFAAGPAMARENCNLNDNLPGLKIEFGFSVGGKSGGDGDSFDQDVVKMELRRRGVDARSVSLASDGCVEAFVQYPDGTWHSDYYDPDTWEQVD</sequence>
<keyword evidence="3" id="KW-1185">Reference proteome</keyword>
<dbReference type="EMBL" id="LAJE02000035">
    <property type="protein sequence ID" value="OEO33074.1"/>
    <property type="molecule type" value="Genomic_DNA"/>
</dbReference>
<dbReference type="Proteomes" id="UP000095463">
    <property type="component" value="Unassembled WGS sequence"/>
</dbReference>
<dbReference type="OrthoDB" id="7951193at2"/>
<keyword evidence="1" id="KW-0732">Signal</keyword>